<evidence type="ECO:0000256" key="3">
    <source>
        <dbReference type="SAM" id="Phobius"/>
    </source>
</evidence>
<gene>
    <name evidence="5" type="ORF">EYC80_000897</name>
</gene>
<reference evidence="5 6" key="1">
    <citation type="submission" date="2019-06" db="EMBL/GenBank/DDBJ databases">
        <title>Genome Sequence of the Brown Rot Fungal Pathogen Monilinia laxa.</title>
        <authorList>
            <person name="De Miccolis Angelini R.M."/>
            <person name="Landi L."/>
            <person name="Abate D."/>
            <person name="Pollastro S."/>
            <person name="Romanazzi G."/>
            <person name="Faretra F."/>
        </authorList>
    </citation>
    <scope>NUCLEOTIDE SEQUENCE [LARGE SCALE GENOMIC DNA]</scope>
    <source>
        <strain evidence="5 6">Mlax316</strain>
    </source>
</reference>
<name>A0A5N6K7E1_MONLA</name>
<dbReference type="PANTHER" id="PTHR11360">
    <property type="entry name" value="MONOCARBOXYLATE TRANSPORTER"/>
    <property type="match status" value="1"/>
</dbReference>
<feature type="transmembrane region" description="Helical" evidence="3">
    <location>
        <begin position="261"/>
        <end position="280"/>
    </location>
</feature>
<protein>
    <recommendedName>
        <fullName evidence="4">Major facilitator superfamily (MFS) profile domain-containing protein</fullName>
    </recommendedName>
</protein>
<feature type="transmembrane region" description="Helical" evidence="3">
    <location>
        <begin position="321"/>
        <end position="344"/>
    </location>
</feature>
<evidence type="ECO:0000256" key="2">
    <source>
        <dbReference type="ARBA" id="ARBA00006727"/>
    </source>
</evidence>
<dbReference type="PANTHER" id="PTHR11360:SF250">
    <property type="entry name" value="MFS-TYPE TRANSPORTER AFUA_1G00970"/>
    <property type="match status" value="1"/>
</dbReference>
<feature type="transmembrane region" description="Helical" evidence="3">
    <location>
        <begin position="128"/>
        <end position="148"/>
    </location>
</feature>
<dbReference type="InterPro" id="IPR020846">
    <property type="entry name" value="MFS_dom"/>
</dbReference>
<dbReference type="EMBL" id="VIGI01000006">
    <property type="protein sequence ID" value="KAB8298722.1"/>
    <property type="molecule type" value="Genomic_DNA"/>
</dbReference>
<dbReference type="InterPro" id="IPR050327">
    <property type="entry name" value="Proton-linked_MCT"/>
</dbReference>
<keyword evidence="3" id="KW-0812">Transmembrane</keyword>
<dbReference type="GO" id="GO:0016020">
    <property type="term" value="C:membrane"/>
    <property type="evidence" value="ECO:0007669"/>
    <property type="project" value="UniProtKB-SubCell"/>
</dbReference>
<dbReference type="InterPro" id="IPR011701">
    <property type="entry name" value="MFS"/>
</dbReference>
<keyword evidence="3" id="KW-1133">Transmembrane helix</keyword>
<comment type="caution">
    <text evidence="5">The sequence shown here is derived from an EMBL/GenBank/DDBJ whole genome shotgun (WGS) entry which is preliminary data.</text>
</comment>
<dbReference type="PROSITE" id="PS50850">
    <property type="entry name" value="MFS"/>
    <property type="match status" value="1"/>
</dbReference>
<feature type="transmembrane region" description="Helical" evidence="3">
    <location>
        <begin position="39"/>
        <end position="57"/>
    </location>
</feature>
<dbReference type="InterPro" id="IPR036259">
    <property type="entry name" value="MFS_trans_sf"/>
</dbReference>
<dbReference type="AlphaFoldDB" id="A0A5N6K7E1"/>
<feature type="transmembrane region" description="Helical" evidence="3">
    <location>
        <begin position="12"/>
        <end position="32"/>
    </location>
</feature>
<dbReference type="GO" id="GO:0022857">
    <property type="term" value="F:transmembrane transporter activity"/>
    <property type="evidence" value="ECO:0007669"/>
    <property type="project" value="InterPro"/>
</dbReference>
<dbReference type="Proteomes" id="UP000326757">
    <property type="component" value="Unassembled WGS sequence"/>
</dbReference>
<dbReference type="Gene3D" id="1.20.1250.20">
    <property type="entry name" value="MFS general substrate transporter like domains"/>
    <property type="match status" value="1"/>
</dbReference>
<sequence length="356" mass="38153">MLVHKSASDISWLGSFNVFCMFGGTFIAGYVNDKYGPKPLVYGGSIVMLVSLFMTSLCQEYYQLFLAQGLLLGIGIASALLPAFTTAAQYFSKYRGLAMGIVVSGSSLGGVIWPIALNKLLIEVGFGWAVRIVAFIELPLLIIGCLSIRPPIQKIDHPKAKLDFSCIKNPILILLATGFFLVYFGLFTPFFYIEPWALYLGFDKNLAFYTVSIVNSASLFGRILPGILADQFGCYNIAIIAAILSGLVCTCMTKATSMAGIVAFSLAYGFTSGAIISLQGVCAAKLVPPNQFGLVMGSVMTFLSISGLVGSPINGQILDTWGYLGMSLFSGLIMILGGLVILLARLKLNKQILAKA</sequence>
<dbReference type="Pfam" id="PF07690">
    <property type="entry name" value="MFS_1"/>
    <property type="match status" value="1"/>
</dbReference>
<evidence type="ECO:0000313" key="5">
    <source>
        <dbReference type="EMBL" id="KAB8298722.1"/>
    </source>
</evidence>
<feature type="domain" description="Major facilitator superfamily (MFS) profile" evidence="4">
    <location>
        <begin position="1"/>
        <end position="349"/>
    </location>
</feature>
<feature type="transmembrane region" description="Helical" evidence="3">
    <location>
        <begin position="63"/>
        <end position="84"/>
    </location>
</feature>
<keyword evidence="6" id="KW-1185">Reference proteome</keyword>
<dbReference type="OrthoDB" id="6499973at2759"/>
<feature type="transmembrane region" description="Helical" evidence="3">
    <location>
        <begin position="96"/>
        <end position="116"/>
    </location>
</feature>
<dbReference type="SUPFAM" id="SSF103473">
    <property type="entry name" value="MFS general substrate transporter"/>
    <property type="match status" value="1"/>
</dbReference>
<comment type="subcellular location">
    <subcellularLocation>
        <location evidence="1">Membrane</location>
        <topology evidence="1">Multi-pass membrane protein</topology>
    </subcellularLocation>
</comment>
<accession>A0A5N6K7E1</accession>
<organism evidence="5 6">
    <name type="scientific">Monilinia laxa</name>
    <name type="common">Brown rot fungus</name>
    <name type="synonym">Sclerotinia laxa</name>
    <dbReference type="NCBI Taxonomy" id="61186"/>
    <lineage>
        <taxon>Eukaryota</taxon>
        <taxon>Fungi</taxon>
        <taxon>Dikarya</taxon>
        <taxon>Ascomycota</taxon>
        <taxon>Pezizomycotina</taxon>
        <taxon>Leotiomycetes</taxon>
        <taxon>Helotiales</taxon>
        <taxon>Sclerotiniaceae</taxon>
        <taxon>Monilinia</taxon>
    </lineage>
</organism>
<dbReference type="CDD" id="cd17352">
    <property type="entry name" value="MFS_MCT_SLC16"/>
    <property type="match status" value="1"/>
</dbReference>
<keyword evidence="3" id="KW-0472">Membrane</keyword>
<comment type="similarity">
    <text evidence="2">Belongs to the major facilitator superfamily. Monocarboxylate porter (TC 2.A.1.13) family.</text>
</comment>
<evidence type="ECO:0000256" key="1">
    <source>
        <dbReference type="ARBA" id="ARBA00004141"/>
    </source>
</evidence>
<evidence type="ECO:0000313" key="6">
    <source>
        <dbReference type="Proteomes" id="UP000326757"/>
    </source>
</evidence>
<feature type="transmembrane region" description="Helical" evidence="3">
    <location>
        <begin position="169"/>
        <end position="186"/>
    </location>
</feature>
<feature type="transmembrane region" description="Helical" evidence="3">
    <location>
        <begin position="292"/>
        <end position="309"/>
    </location>
</feature>
<proteinExistence type="inferred from homology"/>
<feature type="transmembrane region" description="Helical" evidence="3">
    <location>
        <begin position="232"/>
        <end position="255"/>
    </location>
</feature>
<evidence type="ECO:0000259" key="4">
    <source>
        <dbReference type="PROSITE" id="PS50850"/>
    </source>
</evidence>